<keyword evidence="4 12" id="KW-0863">Zinc-finger</keyword>
<evidence type="ECO:0000256" key="1">
    <source>
        <dbReference type="ARBA" id="ARBA00022723"/>
    </source>
</evidence>
<sequence length="461" mass="50114">MAKAKTKISYVCSECGTDYPRWQGNCGACKAWNTIVEFKEAKVATQRTAQTSAGYSVQDTEIEKLSEVSDQQLHRYKTGSSEFDRVLGEGIVHGSVVLLSGSPGAGKSTLLIDVLSRLSQIAPALYVSGEESKNQIKDRGDRLKLDLSKIDIMTTGDIERICQVALDRGHKFLVIDSIQTMFLTGIDSSPGNVTQVKESAAYLNRASKEHGITTIIIVHETKDGSISGPQTLSHIGDATLRIARESDSKYRTIRADKNRFGSAEEIGTLAMMADGLKDVTNPSAIFLEHGSVEASGNIAYASAEGRRTLLVNLQSLVDVSNGEIPQRGVVGVDYKRLSMLLAVMRKRMSVSIGDNDIYINVVGGLKLNETGTDVPMLLAMLSSFRDKILSSKTLAFGEVGLSGEVRPVPMGQERIKEAIRNGFEIVIVPKKNYHKSLETQGVKLIPISQVSELENVFDLAT</sequence>
<evidence type="ECO:0000256" key="3">
    <source>
        <dbReference type="ARBA" id="ARBA00022763"/>
    </source>
</evidence>
<dbReference type="InterPro" id="IPR003593">
    <property type="entry name" value="AAA+_ATPase"/>
</dbReference>
<keyword evidence="15" id="KW-1185">Reference proteome</keyword>
<dbReference type="Pfam" id="PF13541">
    <property type="entry name" value="ChlI"/>
    <property type="match status" value="1"/>
</dbReference>
<evidence type="ECO:0000256" key="9">
    <source>
        <dbReference type="ARBA" id="ARBA00023125"/>
    </source>
</evidence>
<comment type="similarity">
    <text evidence="12">Belongs to the RecA family. RadA subfamily.</text>
</comment>
<dbReference type="GO" id="GO:0000725">
    <property type="term" value="P:recombinational repair"/>
    <property type="evidence" value="ECO:0007669"/>
    <property type="project" value="TreeGrafter"/>
</dbReference>
<dbReference type="GO" id="GO:0003684">
    <property type="term" value="F:damaged DNA binding"/>
    <property type="evidence" value="ECO:0007669"/>
    <property type="project" value="InterPro"/>
</dbReference>
<evidence type="ECO:0000256" key="5">
    <source>
        <dbReference type="ARBA" id="ARBA00022801"/>
    </source>
</evidence>
<evidence type="ECO:0000256" key="12">
    <source>
        <dbReference type="RuleBase" id="RU003555"/>
    </source>
</evidence>
<keyword evidence="5" id="KW-0378">Hydrolase</keyword>
<keyword evidence="9 12" id="KW-0238">DNA-binding</keyword>
<dbReference type="PANTHER" id="PTHR32472">
    <property type="entry name" value="DNA REPAIR PROTEIN RADA"/>
    <property type="match status" value="1"/>
</dbReference>
<reference evidence="14 15" key="2">
    <citation type="journal article" date="2022" name="Mar. Drugs">
        <title>Bioassay-Guided Fractionation Leads to the Detection of Cholic Acid Generated by the Rare Thalassomonas sp.</title>
        <authorList>
            <person name="Pheiffer F."/>
            <person name="Schneider Y.K."/>
            <person name="Hansen E.H."/>
            <person name="Andersen J.H."/>
            <person name="Isaksson J."/>
            <person name="Busche T."/>
            <person name="R C."/>
            <person name="Kalinowski J."/>
            <person name="Zyl L.V."/>
            <person name="Trindade M."/>
        </authorList>
    </citation>
    <scope>NUCLEOTIDE SEQUENCE [LARGE SCALE GENOMIC DNA]</scope>
    <source>
        <strain evidence="14 15">A5K-106</strain>
    </source>
</reference>
<comment type="function">
    <text evidence="12">DNA-dependent ATPase involved in processing of recombination intermediates, plays a role in repairing DNA breaks. Stimulates the branch migration of RecA-mediated strand transfer reactions, allowing the 3' invading strand to extend heteroduplex DNA faster. Binds ssDNA in the presence of ADP but not other nucleotides, has ATPase activity that is stimulated by ssDNA and various branched DNA structures, but inhibited by SSB. Does not have RecA's homology-searching function.</text>
</comment>
<dbReference type="PRINTS" id="PR01874">
    <property type="entry name" value="DNAREPAIRADA"/>
</dbReference>
<name>A0AAE9YXQ1_9GAMM</name>
<dbReference type="GO" id="GO:0005524">
    <property type="term" value="F:ATP binding"/>
    <property type="evidence" value="ECO:0007669"/>
    <property type="project" value="UniProtKB-UniRule"/>
</dbReference>
<dbReference type="SUPFAM" id="SSF52540">
    <property type="entry name" value="P-loop containing nucleoside triphosphate hydrolases"/>
    <property type="match status" value="1"/>
</dbReference>
<dbReference type="RefSeq" id="WP_044832717.1">
    <property type="nucleotide sequence ID" value="NZ_CP059735.1"/>
</dbReference>
<accession>A0AAE9YXQ1</accession>
<dbReference type="AlphaFoldDB" id="A0AAE9YXQ1"/>
<dbReference type="GO" id="GO:0140664">
    <property type="term" value="F:ATP-dependent DNA damage sensor activity"/>
    <property type="evidence" value="ECO:0007669"/>
    <property type="project" value="InterPro"/>
</dbReference>
<dbReference type="Gene3D" id="3.30.230.10">
    <property type="match status" value="1"/>
</dbReference>
<proteinExistence type="inferred from homology"/>
<dbReference type="GO" id="GO:0016787">
    <property type="term" value="F:hydrolase activity"/>
    <property type="evidence" value="ECO:0007669"/>
    <property type="project" value="UniProtKB-KW"/>
</dbReference>
<dbReference type="SMART" id="SM00382">
    <property type="entry name" value="AAA"/>
    <property type="match status" value="1"/>
</dbReference>
<evidence type="ECO:0000256" key="2">
    <source>
        <dbReference type="ARBA" id="ARBA00022741"/>
    </source>
</evidence>
<dbReference type="InterPro" id="IPR004504">
    <property type="entry name" value="DNA_repair_RadA"/>
</dbReference>
<dbReference type="KEGG" id="tact:SG35_013390"/>
<protein>
    <recommendedName>
        <fullName evidence="11 12">DNA repair protein RadA</fullName>
    </recommendedName>
</protein>
<dbReference type="InterPro" id="IPR020568">
    <property type="entry name" value="Ribosomal_Su5_D2-typ_SF"/>
</dbReference>
<keyword evidence="2 12" id="KW-0547">Nucleotide-binding</keyword>
<evidence type="ECO:0000259" key="13">
    <source>
        <dbReference type="PROSITE" id="PS50162"/>
    </source>
</evidence>
<dbReference type="InterPro" id="IPR020588">
    <property type="entry name" value="RecA_ATP-bd"/>
</dbReference>
<evidence type="ECO:0000313" key="15">
    <source>
        <dbReference type="Proteomes" id="UP000032568"/>
    </source>
</evidence>
<dbReference type="Pfam" id="PF13481">
    <property type="entry name" value="AAA_25"/>
    <property type="match status" value="1"/>
</dbReference>
<evidence type="ECO:0000256" key="4">
    <source>
        <dbReference type="ARBA" id="ARBA00022771"/>
    </source>
</evidence>
<dbReference type="InterPro" id="IPR014721">
    <property type="entry name" value="Ribsml_uS5_D2-typ_fold_subgr"/>
</dbReference>
<dbReference type="InterPro" id="IPR041166">
    <property type="entry name" value="Rubredoxin_2"/>
</dbReference>
<evidence type="ECO:0000256" key="11">
    <source>
        <dbReference type="NCBIfam" id="TIGR00416"/>
    </source>
</evidence>
<dbReference type="PROSITE" id="PS50162">
    <property type="entry name" value="RECA_2"/>
    <property type="match status" value="1"/>
</dbReference>
<evidence type="ECO:0000256" key="6">
    <source>
        <dbReference type="ARBA" id="ARBA00022833"/>
    </source>
</evidence>
<dbReference type="Gene3D" id="3.40.50.300">
    <property type="entry name" value="P-loop containing nucleotide triphosphate hydrolases"/>
    <property type="match status" value="1"/>
</dbReference>
<organism evidence="14 15">
    <name type="scientific">Thalassomonas actiniarum</name>
    <dbReference type="NCBI Taxonomy" id="485447"/>
    <lineage>
        <taxon>Bacteria</taxon>
        <taxon>Pseudomonadati</taxon>
        <taxon>Pseudomonadota</taxon>
        <taxon>Gammaproteobacteria</taxon>
        <taxon>Alteromonadales</taxon>
        <taxon>Colwelliaceae</taxon>
        <taxon>Thalassomonas</taxon>
    </lineage>
</organism>
<keyword evidence="10 12" id="KW-0234">DNA repair</keyword>
<reference evidence="14 15" key="1">
    <citation type="journal article" date="2015" name="Genome Announc.">
        <title>Draft Genome Sequences of Marine Isolates of Thalassomonas viridans and Thalassomonas actiniarum.</title>
        <authorList>
            <person name="Olonade I."/>
            <person name="van Zyl L.J."/>
            <person name="Trindade M."/>
        </authorList>
    </citation>
    <scope>NUCLEOTIDE SEQUENCE [LARGE SCALE GENOMIC DNA]</scope>
    <source>
        <strain evidence="14 15">A5K-106</strain>
    </source>
</reference>
<dbReference type="GO" id="GO:0008270">
    <property type="term" value="F:zinc ion binding"/>
    <property type="evidence" value="ECO:0007669"/>
    <property type="project" value="UniProtKB-KW"/>
</dbReference>
<keyword evidence="3 12" id="KW-0227">DNA damage</keyword>
<gene>
    <name evidence="14" type="primary">radA</name>
    <name evidence="14" type="ORF">SG35_013390</name>
</gene>
<evidence type="ECO:0000256" key="7">
    <source>
        <dbReference type="ARBA" id="ARBA00022840"/>
    </source>
</evidence>
<keyword evidence="6 12" id="KW-0862">Zinc</keyword>
<evidence type="ECO:0000256" key="10">
    <source>
        <dbReference type="ARBA" id="ARBA00023204"/>
    </source>
</evidence>
<keyword evidence="1 12" id="KW-0479">Metal-binding</keyword>
<dbReference type="NCBIfam" id="TIGR00416">
    <property type="entry name" value="sms"/>
    <property type="match status" value="1"/>
</dbReference>
<dbReference type="EMBL" id="CP059735">
    <property type="protein sequence ID" value="WDE01517.1"/>
    <property type="molecule type" value="Genomic_DNA"/>
</dbReference>
<evidence type="ECO:0000256" key="8">
    <source>
        <dbReference type="ARBA" id="ARBA00023016"/>
    </source>
</evidence>
<keyword evidence="8" id="KW-0346">Stress response</keyword>
<dbReference type="Proteomes" id="UP000032568">
    <property type="component" value="Chromosome"/>
</dbReference>
<dbReference type="InterPro" id="IPR027417">
    <property type="entry name" value="P-loop_NTPase"/>
</dbReference>
<dbReference type="GO" id="GO:0005829">
    <property type="term" value="C:cytosol"/>
    <property type="evidence" value="ECO:0007669"/>
    <property type="project" value="TreeGrafter"/>
</dbReference>
<feature type="domain" description="RecA family profile 1" evidence="13">
    <location>
        <begin position="72"/>
        <end position="220"/>
    </location>
</feature>
<keyword evidence="7 12" id="KW-0067">ATP-binding</keyword>
<evidence type="ECO:0000313" key="14">
    <source>
        <dbReference type="EMBL" id="WDE01517.1"/>
    </source>
</evidence>
<dbReference type="Pfam" id="PF18073">
    <property type="entry name" value="Zn_ribbon_LapB"/>
    <property type="match status" value="1"/>
</dbReference>
<dbReference type="PANTHER" id="PTHR32472:SF10">
    <property type="entry name" value="DNA REPAIR PROTEIN RADA-LIKE PROTEIN"/>
    <property type="match status" value="1"/>
</dbReference>
<dbReference type="SUPFAM" id="SSF54211">
    <property type="entry name" value="Ribosomal protein S5 domain 2-like"/>
    <property type="match status" value="1"/>
</dbReference>